<dbReference type="EMBL" id="CM042041">
    <property type="protein sequence ID" value="KAI3712818.1"/>
    <property type="molecule type" value="Genomic_DNA"/>
</dbReference>
<proteinExistence type="predicted"/>
<reference evidence="2" key="1">
    <citation type="journal article" date="2022" name="Mol. Ecol. Resour.">
        <title>The genomes of chicory, endive, great burdock and yacon provide insights into Asteraceae palaeo-polyploidization history and plant inulin production.</title>
        <authorList>
            <person name="Fan W."/>
            <person name="Wang S."/>
            <person name="Wang H."/>
            <person name="Wang A."/>
            <person name="Jiang F."/>
            <person name="Liu H."/>
            <person name="Zhao H."/>
            <person name="Xu D."/>
            <person name="Zhang Y."/>
        </authorList>
    </citation>
    <scope>NUCLEOTIDE SEQUENCE [LARGE SCALE GENOMIC DNA]</scope>
    <source>
        <strain evidence="2">cv. Yunnan</strain>
    </source>
</reference>
<keyword evidence="2" id="KW-1185">Reference proteome</keyword>
<accession>A0ACB9ATW5</accession>
<reference evidence="1 2" key="2">
    <citation type="journal article" date="2022" name="Mol. Ecol. Resour.">
        <title>The genomes of chicory, endive, great burdock and yacon provide insights into Asteraceae paleo-polyploidization history and plant inulin production.</title>
        <authorList>
            <person name="Fan W."/>
            <person name="Wang S."/>
            <person name="Wang H."/>
            <person name="Wang A."/>
            <person name="Jiang F."/>
            <person name="Liu H."/>
            <person name="Zhao H."/>
            <person name="Xu D."/>
            <person name="Zhang Y."/>
        </authorList>
    </citation>
    <scope>NUCLEOTIDE SEQUENCE [LARGE SCALE GENOMIC DNA]</scope>
    <source>
        <strain evidence="2">cv. Yunnan</strain>
        <tissue evidence="1">Leaves</tissue>
    </source>
</reference>
<protein>
    <submittedName>
        <fullName evidence="1">Uncharacterized protein</fullName>
    </submittedName>
</protein>
<comment type="caution">
    <text evidence="1">The sequence shown here is derived from an EMBL/GenBank/DDBJ whole genome shotgun (WGS) entry which is preliminary data.</text>
</comment>
<evidence type="ECO:0000313" key="2">
    <source>
        <dbReference type="Proteomes" id="UP001056120"/>
    </source>
</evidence>
<evidence type="ECO:0000313" key="1">
    <source>
        <dbReference type="EMBL" id="KAI3712818.1"/>
    </source>
</evidence>
<organism evidence="1 2">
    <name type="scientific">Smallanthus sonchifolius</name>
    <dbReference type="NCBI Taxonomy" id="185202"/>
    <lineage>
        <taxon>Eukaryota</taxon>
        <taxon>Viridiplantae</taxon>
        <taxon>Streptophyta</taxon>
        <taxon>Embryophyta</taxon>
        <taxon>Tracheophyta</taxon>
        <taxon>Spermatophyta</taxon>
        <taxon>Magnoliopsida</taxon>
        <taxon>eudicotyledons</taxon>
        <taxon>Gunneridae</taxon>
        <taxon>Pentapetalae</taxon>
        <taxon>asterids</taxon>
        <taxon>campanulids</taxon>
        <taxon>Asterales</taxon>
        <taxon>Asteraceae</taxon>
        <taxon>Asteroideae</taxon>
        <taxon>Heliantheae alliance</taxon>
        <taxon>Millerieae</taxon>
        <taxon>Smallanthus</taxon>
    </lineage>
</organism>
<name>A0ACB9ATW5_9ASTR</name>
<gene>
    <name evidence="1" type="ORF">L1987_71384</name>
</gene>
<dbReference type="Proteomes" id="UP001056120">
    <property type="component" value="Linkage Group LG24"/>
</dbReference>
<sequence length="669" mass="73385">MADIVKQILARPIQLADQVIKSADEACINKQDCAELKSKTEKLAGLLRQAARASSDLYERPTRRIIDDTEQVLDKALSLVLKCRNNGLVKRVFTIIPAAAFRKMSSQLENSIGDVSWLLRVSAPNNSTDEYLGLPPIAANEPILCLIWEQIAILYTGTLDDRSDAAASLVSLARDNDRYGKLIIEEGGVNPLLKLAKEGKLEGQENAALAIGLLGRDPESVEHMIHAGVCSVFVKILKEGPMKVQAVVAWAVAELVSHYPKCQDLFAQHNIVRLLVGHLAFETVEEHSKYAITSNKPTSIHAVVLASNNTNSSNSNSDNNNNASNNSNGLNMSQTNKNEDDDKSRVAHPTGSNTNAQQPYRMHSVVASTMAMKNQTRPPSNGPSQKPENVAVKKQNPHHHTSVSLSANSLHKGRELEDPATKAYMKAMAARALWHLAIGNSAICRSITESRALLCFAVLLEKGPEEVQYNSAMALMEITSVAEQDSELRRSAFKPNSPACKAVIEQLLKVIEKPDSKLLLPCIKAIGNLARTFRATESQMIQPLVQLLDEREAELTKAATIALTKFVCSENYLHMDHSKAVINAGGAKHLVQLVYFGEQMVQAPALVLLCYIALHVPDSEELAQAEVLTVLEWASKQSVLIQDETVESLLQDSKRQLELYQSRGSRGFH</sequence>